<dbReference type="CDD" id="cd07323">
    <property type="entry name" value="LAM"/>
    <property type="match status" value="1"/>
</dbReference>
<dbReference type="PANTHER" id="PTHR22792:SF132">
    <property type="entry name" value="LA-RELATED PROTEIN 1"/>
    <property type="match status" value="1"/>
</dbReference>
<dbReference type="Pfam" id="PF05383">
    <property type="entry name" value="La"/>
    <property type="match status" value="1"/>
</dbReference>
<evidence type="ECO:0000256" key="2">
    <source>
        <dbReference type="PROSITE-ProRule" id="PRU00332"/>
    </source>
</evidence>
<dbReference type="PANTHER" id="PTHR22792">
    <property type="entry name" value="LUPUS LA PROTEIN-RELATED"/>
    <property type="match status" value="1"/>
</dbReference>
<dbReference type="Gene3D" id="1.10.10.10">
    <property type="entry name" value="Winged helix-like DNA-binding domain superfamily/Winged helix DNA-binding domain"/>
    <property type="match status" value="1"/>
</dbReference>
<feature type="compositionally biased region" description="Polar residues" evidence="3">
    <location>
        <begin position="248"/>
        <end position="259"/>
    </location>
</feature>
<evidence type="ECO:0000256" key="3">
    <source>
        <dbReference type="SAM" id="MobiDB-lite"/>
    </source>
</evidence>
<dbReference type="InterPro" id="IPR006630">
    <property type="entry name" value="La_HTH"/>
</dbReference>
<evidence type="ECO:0000256" key="1">
    <source>
        <dbReference type="ARBA" id="ARBA00022884"/>
    </source>
</evidence>
<feature type="region of interest" description="Disordered" evidence="3">
    <location>
        <begin position="158"/>
        <end position="292"/>
    </location>
</feature>
<reference evidence="5" key="1">
    <citation type="submission" date="2021-01" db="EMBL/GenBank/DDBJ databases">
        <title>Adiantum capillus-veneris genome.</title>
        <authorList>
            <person name="Fang Y."/>
            <person name="Liao Q."/>
        </authorList>
    </citation>
    <scope>NUCLEOTIDE SEQUENCE</scope>
    <source>
        <strain evidence="5">H3</strain>
        <tissue evidence="5">Leaf</tissue>
    </source>
</reference>
<organism evidence="5 6">
    <name type="scientific">Adiantum capillus-veneris</name>
    <name type="common">Maidenhair fern</name>
    <dbReference type="NCBI Taxonomy" id="13818"/>
    <lineage>
        <taxon>Eukaryota</taxon>
        <taxon>Viridiplantae</taxon>
        <taxon>Streptophyta</taxon>
        <taxon>Embryophyta</taxon>
        <taxon>Tracheophyta</taxon>
        <taxon>Polypodiopsida</taxon>
        <taxon>Polypodiidae</taxon>
        <taxon>Polypodiales</taxon>
        <taxon>Pteridineae</taxon>
        <taxon>Pteridaceae</taxon>
        <taxon>Vittarioideae</taxon>
        <taxon>Adiantum</taxon>
    </lineage>
</organism>
<dbReference type="InterPro" id="IPR045180">
    <property type="entry name" value="La_dom_prot"/>
</dbReference>
<dbReference type="SMART" id="SM00715">
    <property type="entry name" value="LA"/>
    <property type="match status" value="1"/>
</dbReference>
<feature type="compositionally biased region" description="Basic and acidic residues" evidence="3">
    <location>
        <begin position="181"/>
        <end position="193"/>
    </location>
</feature>
<dbReference type="PROSITE" id="PS50961">
    <property type="entry name" value="HTH_LA"/>
    <property type="match status" value="1"/>
</dbReference>
<keyword evidence="6" id="KW-1185">Reference proteome</keyword>
<dbReference type="Proteomes" id="UP000886520">
    <property type="component" value="Chromosome 1"/>
</dbReference>
<evidence type="ECO:0000313" key="5">
    <source>
        <dbReference type="EMBL" id="KAI5084668.1"/>
    </source>
</evidence>
<keyword evidence="1 2" id="KW-0694">RNA-binding</keyword>
<feature type="compositionally biased region" description="Polar residues" evidence="3">
    <location>
        <begin position="170"/>
        <end position="180"/>
    </location>
</feature>
<name>A0A9D4ZR33_ADICA</name>
<evidence type="ECO:0000313" key="6">
    <source>
        <dbReference type="Proteomes" id="UP000886520"/>
    </source>
</evidence>
<accession>A0A9D4ZR33</accession>
<protein>
    <recommendedName>
        <fullName evidence="4">HTH La-type RNA-binding domain-containing protein</fullName>
    </recommendedName>
</protein>
<dbReference type="GO" id="GO:0003723">
    <property type="term" value="F:RNA binding"/>
    <property type="evidence" value="ECO:0007669"/>
    <property type="project" value="UniProtKB-UniRule"/>
</dbReference>
<comment type="caution">
    <text evidence="5">The sequence shown here is derived from an EMBL/GenBank/DDBJ whole genome shotgun (WGS) entry which is preliminary data.</text>
</comment>
<sequence length="617" mass="67589">MADLPQAAPSVELYAGRSDLTRAAAHTPGFDDLRCSALLPKHDEHEQPHSLFGCGDVLVVETEADRITDENPTQSPCGAGCHGKVTSTEKLECGTVLLMKQDGSGMLTQKFSEMEGHGKVHETANDDGDRVASAHVLIDTDAYSCQLSKISVFPREENTCEGVQGPAKKGTQTNASQTTSEENKDGQRPEQSKIKQAGWNTLEEPEFAMEDSSWPTLAEAHDAKSVRSRSSQARTLQTHSSPSDKEVVSTQRAPTSQASLEELPVETSKHTNANTSVPGSKYKSPHKKGGYGKASFTTTENLPLTPMGIHVPSANMFVPDHSVKGNGLVGINKYFPGPHQAPAHGLFYYPRAESLASFPHNSAVPPTYGRGHPGWQHYGRGYGDANYKRTSFTLPYDQQHLGLRHSGPPVTPFMNTNLAHYNYPSYQGVPSPGFNSVASYWRPPVPRGVMVQAPVDVPTLQEMLQKQIEYYFSSENLVYDTFLISKMDDEGFVPLSLIASFPRVRNLTWNTMYILEAMKNSTLVEVKNGKLRSHEWRRWKPGMQGGPLGIVNRAGSGNVRDREKGELEESQQGHFQNMRSLSESRMVAGSCAAPWTGMMAVKVGTVSVPTVTSIDSR</sequence>
<dbReference type="InterPro" id="IPR036390">
    <property type="entry name" value="WH_DNA-bd_sf"/>
</dbReference>
<feature type="domain" description="HTH La-type RNA-binding" evidence="4">
    <location>
        <begin position="454"/>
        <end position="544"/>
    </location>
</feature>
<feature type="region of interest" description="Disordered" evidence="3">
    <location>
        <begin position="550"/>
        <end position="573"/>
    </location>
</feature>
<evidence type="ECO:0000259" key="4">
    <source>
        <dbReference type="PROSITE" id="PS50961"/>
    </source>
</evidence>
<feature type="compositionally biased region" description="Polar residues" evidence="3">
    <location>
        <begin position="228"/>
        <end position="241"/>
    </location>
</feature>
<dbReference type="OrthoDB" id="340227at2759"/>
<dbReference type="AlphaFoldDB" id="A0A9D4ZR33"/>
<proteinExistence type="predicted"/>
<gene>
    <name evidence="5" type="ORF">GOP47_0000837</name>
</gene>
<dbReference type="SUPFAM" id="SSF46785">
    <property type="entry name" value="Winged helix' DNA-binding domain"/>
    <property type="match status" value="1"/>
</dbReference>
<dbReference type="InterPro" id="IPR036388">
    <property type="entry name" value="WH-like_DNA-bd_sf"/>
</dbReference>
<dbReference type="EMBL" id="JABFUD020000001">
    <property type="protein sequence ID" value="KAI5084668.1"/>
    <property type="molecule type" value="Genomic_DNA"/>
</dbReference>
<dbReference type="GO" id="GO:0005737">
    <property type="term" value="C:cytoplasm"/>
    <property type="evidence" value="ECO:0007669"/>
    <property type="project" value="UniProtKB-ARBA"/>
</dbReference>